<dbReference type="PaxDb" id="121845-A0A3Q0IPM5"/>
<dbReference type="AlphaFoldDB" id="A0A3Q0IPM5"/>
<reference evidence="7 8" key="1">
    <citation type="submission" date="2025-04" db="UniProtKB">
        <authorList>
            <consortium name="RefSeq"/>
        </authorList>
    </citation>
    <scope>IDENTIFICATION</scope>
</reference>
<sequence length="471" mass="53162">MLYASDNTTPAERTLRIAIYQGLSMFCVPLGDYASGYLMLNIGFYPLFIMSVVGNTISIVLIWKTMKESKLQQDRQALEGWHNKSFVPDPTSAETSGCADQQEINNVDKSASHNGQEGIANNTYVEDEKDYNVVEVENNTEDVQDGNNHDKNNATLNRNGGLENYKTNWENGVISSGNYLLESLAKRKVIDKRNETEETEQIVEVCEIKEIEPTVQNGTIKRSDYKTFKGYCRWPEKTLDKKADAKQYQLRKSSGLIDKINPFKLCLNNIKVLIKPRDNYRTRITLLMTLVNMVLSASFTGEYSLLYYYVRAKFGWTESQYGEYAAFKACGASIGILFSGMVLGRLLKFKDTTIGLMACVSDITECIAYMFVNTAFLMYMVPLVDLFHGAAFIVSTSIMTKEIDLIDLSQVLVAQSILTSFVPIVTTPLYMMVYKHTVDFWPAAFFALGVTFSIPAFIAFGTVKYYHGKRT</sequence>
<feature type="transmembrane region" description="Helical" evidence="5">
    <location>
        <begin position="440"/>
        <end position="463"/>
    </location>
</feature>
<evidence type="ECO:0000256" key="4">
    <source>
        <dbReference type="ARBA" id="ARBA00023136"/>
    </source>
</evidence>
<evidence type="ECO:0000256" key="1">
    <source>
        <dbReference type="ARBA" id="ARBA00004141"/>
    </source>
</evidence>
<evidence type="ECO:0000313" key="7">
    <source>
        <dbReference type="RefSeq" id="XP_026676622.1"/>
    </source>
</evidence>
<feature type="transmembrane region" description="Helical" evidence="5">
    <location>
        <begin position="354"/>
        <end position="372"/>
    </location>
</feature>
<keyword evidence="2 5" id="KW-0812">Transmembrane</keyword>
<keyword evidence="4 5" id="KW-0472">Membrane</keyword>
<dbReference type="SUPFAM" id="SSF103473">
    <property type="entry name" value="MFS general substrate transporter"/>
    <property type="match status" value="1"/>
</dbReference>
<dbReference type="RefSeq" id="XP_026676623.1">
    <property type="nucleotide sequence ID" value="XM_026820822.1"/>
</dbReference>
<protein>
    <submittedName>
        <fullName evidence="7">Uncharacterized protein LOC103505496 isoform X1</fullName>
    </submittedName>
    <submittedName>
        <fullName evidence="8">Uncharacterized protein LOC103505496 isoform X2</fullName>
    </submittedName>
</protein>
<dbReference type="GO" id="GO:0016020">
    <property type="term" value="C:membrane"/>
    <property type="evidence" value="ECO:0007669"/>
    <property type="project" value="UniProtKB-SubCell"/>
</dbReference>
<keyword evidence="6" id="KW-1185">Reference proteome</keyword>
<feature type="transmembrane region" description="Helical" evidence="5">
    <location>
        <begin position="378"/>
        <end position="399"/>
    </location>
</feature>
<organism evidence="6 8">
    <name type="scientific">Diaphorina citri</name>
    <name type="common">Asian citrus psyllid</name>
    <dbReference type="NCBI Taxonomy" id="121845"/>
    <lineage>
        <taxon>Eukaryota</taxon>
        <taxon>Metazoa</taxon>
        <taxon>Ecdysozoa</taxon>
        <taxon>Arthropoda</taxon>
        <taxon>Hexapoda</taxon>
        <taxon>Insecta</taxon>
        <taxon>Pterygota</taxon>
        <taxon>Neoptera</taxon>
        <taxon>Paraneoptera</taxon>
        <taxon>Hemiptera</taxon>
        <taxon>Sternorrhyncha</taxon>
        <taxon>Psylloidea</taxon>
        <taxon>Psyllidae</taxon>
        <taxon>Diaphorininae</taxon>
        <taxon>Diaphorina</taxon>
    </lineage>
</organism>
<dbReference type="PANTHER" id="PTHR23507:SF1">
    <property type="entry name" value="FI18259P1-RELATED"/>
    <property type="match status" value="1"/>
</dbReference>
<proteinExistence type="predicted"/>
<evidence type="ECO:0000256" key="3">
    <source>
        <dbReference type="ARBA" id="ARBA00022989"/>
    </source>
</evidence>
<feature type="transmembrane region" description="Helical" evidence="5">
    <location>
        <begin position="325"/>
        <end position="347"/>
    </location>
</feature>
<dbReference type="KEGG" id="dci:103505496"/>
<evidence type="ECO:0000256" key="5">
    <source>
        <dbReference type="SAM" id="Phobius"/>
    </source>
</evidence>
<feature type="transmembrane region" description="Helical" evidence="5">
    <location>
        <begin position="42"/>
        <end position="63"/>
    </location>
</feature>
<comment type="subcellular location">
    <subcellularLocation>
        <location evidence="1">Membrane</location>
        <topology evidence="1">Multi-pass membrane protein</topology>
    </subcellularLocation>
</comment>
<accession>A0A3Q0IPM5</accession>
<dbReference type="Proteomes" id="UP000079169">
    <property type="component" value="Unplaced"/>
</dbReference>
<evidence type="ECO:0000256" key="2">
    <source>
        <dbReference type="ARBA" id="ARBA00022692"/>
    </source>
</evidence>
<evidence type="ECO:0000313" key="6">
    <source>
        <dbReference type="Proteomes" id="UP000079169"/>
    </source>
</evidence>
<dbReference type="Gene3D" id="1.20.1250.20">
    <property type="entry name" value="MFS general substrate transporter like domains"/>
    <property type="match status" value="1"/>
</dbReference>
<feature type="transmembrane region" description="Helical" evidence="5">
    <location>
        <begin position="284"/>
        <end position="305"/>
    </location>
</feature>
<dbReference type="GeneID" id="103505496"/>
<dbReference type="GO" id="GO:0022857">
    <property type="term" value="F:transmembrane transporter activity"/>
    <property type="evidence" value="ECO:0007669"/>
    <property type="project" value="TreeGrafter"/>
</dbReference>
<dbReference type="PANTHER" id="PTHR23507">
    <property type="entry name" value="ZGC:174356"/>
    <property type="match status" value="1"/>
</dbReference>
<dbReference type="RefSeq" id="XP_026676622.1">
    <property type="nucleotide sequence ID" value="XM_026820821.1"/>
</dbReference>
<name>A0A3Q0IPM5_DIACI</name>
<feature type="transmembrane region" description="Helical" evidence="5">
    <location>
        <begin position="411"/>
        <end position="434"/>
    </location>
</feature>
<dbReference type="InterPro" id="IPR036259">
    <property type="entry name" value="MFS_trans_sf"/>
</dbReference>
<evidence type="ECO:0000313" key="8">
    <source>
        <dbReference type="RefSeq" id="XP_026676623.1"/>
    </source>
</evidence>
<keyword evidence="3 5" id="KW-1133">Transmembrane helix</keyword>
<gene>
    <name evidence="7 8" type="primary">LOC103505496</name>
</gene>